<proteinExistence type="predicted"/>
<evidence type="ECO:0000313" key="2">
    <source>
        <dbReference type="Proteomes" id="UP000013893"/>
    </source>
</evidence>
<gene>
    <name evidence="1" type="ORF">L336_0525</name>
</gene>
<dbReference type="RefSeq" id="WP_015641679.1">
    <property type="nucleotide sequence ID" value="NC_021219.1"/>
</dbReference>
<keyword evidence="2" id="KW-1185">Reference proteome</keyword>
<dbReference type="OrthoDB" id="9780784at2"/>
<sequence length="210" mass="22685">MTQKRIIASIISIVLVIGVALGVRELLRYHTISFTFASTVSGIDVYEDIEYSDKPSVIAQLSSAGSVRLKEGQYYLIPKGKDIAQDKIGFSVSKDETVAVDPSYSAQHLGGLATAEQPAITSLLTKQYSAAMAGYEIDSVTLYQKGEWAGVVLTPKGMDRQNPSSYYRAVAQKMNGVWKVIGSPQVVLTLDNTPGVPRSILIAVNTIGLR</sequence>
<dbReference type="EMBL" id="CP005957">
    <property type="protein sequence ID" value="AGL62229.1"/>
    <property type="molecule type" value="Genomic_DNA"/>
</dbReference>
<evidence type="ECO:0000313" key="1">
    <source>
        <dbReference type="EMBL" id="AGL62229.1"/>
    </source>
</evidence>
<reference evidence="1 2" key="1">
    <citation type="journal article" date="2013" name="Nat. Biotechnol.">
        <title>Genome sequences of rare, uncultured bacteria obtained by differential coverage binning of multiple metagenomes.</title>
        <authorList>
            <person name="Albertsen M."/>
            <person name="Hugenholtz P."/>
            <person name="Skarshewski A."/>
            <person name="Nielsen K.L."/>
            <person name="Tyson G.W."/>
            <person name="Nielsen P.H."/>
        </authorList>
    </citation>
    <scope>NUCLEOTIDE SEQUENCE [LARGE SCALE GENOMIC DNA]</scope>
    <source>
        <strain evidence="1">TM71</strain>
    </source>
</reference>
<dbReference type="AlphaFoldDB" id="R4PMV9"/>
<name>R4PMV9_9BACT</name>
<dbReference type="Proteomes" id="UP000013893">
    <property type="component" value="Chromosome"/>
</dbReference>
<dbReference type="STRING" id="1332188.L336_0525"/>
<protein>
    <submittedName>
        <fullName evidence="1">Uncharacterized protein</fullName>
    </submittedName>
</protein>
<dbReference type="HOGENOM" id="CLU_1308253_0_0_0"/>
<dbReference type="KEGG" id="saal:L336_0525"/>
<accession>R4PMV9</accession>
<organism evidence="1 2">
    <name type="scientific">Candidatus Saccharimonas aalborgensis</name>
    <dbReference type="NCBI Taxonomy" id="1332188"/>
    <lineage>
        <taxon>Bacteria</taxon>
        <taxon>Candidatus Saccharimonadota</taxon>
        <taxon>Candidatus Saccharimonadia</taxon>
        <taxon>Candidatus Saccharimonadales</taxon>
        <taxon>Candidatus Saccharimonadaceae</taxon>
        <taxon>Candidatus Saccharimonas</taxon>
    </lineage>
</organism>